<keyword evidence="2" id="KW-0812">Transmembrane</keyword>
<feature type="compositionally biased region" description="Low complexity" evidence="1">
    <location>
        <begin position="195"/>
        <end position="210"/>
    </location>
</feature>
<proteinExistence type="predicted"/>
<evidence type="ECO:0000313" key="4">
    <source>
        <dbReference type="Proteomes" id="UP001243846"/>
    </source>
</evidence>
<feature type="transmembrane region" description="Helical" evidence="2">
    <location>
        <begin position="53"/>
        <end position="74"/>
    </location>
</feature>
<accession>A0ABT8DAX6</accession>
<evidence type="ECO:0000256" key="2">
    <source>
        <dbReference type="SAM" id="Phobius"/>
    </source>
</evidence>
<feature type="transmembrane region" description="Helical" evidence="2">
    <location>
        <begin position="25"/>
        <end position="47"/>
    </location>
</feature>
<keyword evidence="2" id="KW-1133">Transmembrane helix</keyword>
<feature type="region of interest" description="Disordered" evidence="1">
    <location>
        <begin position="187"/>
        <end position="257"/>
    </location>
</feature>
<keyword evidence="4" id="KW-1185">Reference proteome</keyword>
<keyword evidence="2" id="KW-0472">Membrane</keyword>
<reference evidence="4" key="1">
    <citation type="journal article" date="2019" name="Int. J. Syst. Evol. Microbiol.">
        <title>The Global Catalogue of Microorganisms (GCM) 10K type strain sequencing project: providing services to taxonomists for standard genome sequencing and annotation.</title>
        <authorList>
            <consortium name="The Broad Institute Genomics Platform"/>
            <consortium name="The Broad Institute Genome Sequencing Center for Infectious Disease"/>
            <person name="Wu L."/>
            <person name="Ma J."/>
        </authorList>
    </citation>
    <scope>NUCLEOTIDE SEQUENCE [LARGE SCALE GENOMIC DNA]</scope>
    <source>
        <strain evidence="4">CECT 8482</strain>
    </source>
</reference>
<organism evidence="3 4">
    <name type="scientific">Paracoccus cavernae</name>
    <dbReference type="NCBI Taxonomy" id="1571207"/>
    <lineage>
        <taxon>Bacteria</taxon>
        <taxon>Pseudomonadati</taxon>
        <taxon>Pseudomonadota</taxon>
        <taxon>Alphaproteobacteria</taxon>
        <taxon>Rhodobacterales</taxon>
        <taxon>Paracoccaceae</taxon>
        <taxon>Paracoccus</taxon>
    </lineage>
</organism>
<protein>
    <recommendedName>
        <fullName evidence="5">PH domain-containing protein</fullName>
    </recommendedName>
</protein>
<evidence type="ECO:0008006" key="5">
    <source>
        <dbReference type="Google" id="ProtNLM"/>
    </source>
</evidence>
<evidence type="ECO:0000313" key="3">
    <source>
        <dbReference type="EMBL" id="MDN3712615.1"/>
    </source>
</evidence>
<name>A0ABT8DAX6_9RHOB</name>
<evidence type="ECO:0000256" key="1">
    <source>
        <dbReference type="SAM" id="MobiDB-lite"/>
    </source>
</evidence>
<dbReference type="EMBL" id="JAUFRC010000001">
    <property type="protein sequence ID" value="MDN3712615.1"/>
    <property type="molecule type" value="Genomic_DNA"/>
</dbReference>
<comment type="caution">
    <text evidence="3">The sequence shown here is derived from an EMBL/GenBank/DDBJ whole genome shotgun (WGS) entry which is preliminary data.</text>
</comment>
<gene>
    <name evidence="3" type="ORF">QWZ10_14230</name>
</gene>
<dbReference type="Proteomes" id="UP001243846">
    <property type="component" value="Unassembled WGS sequence"/>
</dbReference>
<sequence>MGKGERLLWEGRPPTGIRLTKRDKLFVPFSIFWAGSAVLWNVGVWVADAPLLFRLWGLPFLVIAAYITVGRLWWDSRQRARTRYAVTNQRVMIATGMGSSVKSLDVKNLPALILDEDGKGSGTISFSHESQATGRPSFTAFVNGLPEFRDIDGARRVYEIIRKAQSTRSPFDEADQAFGSAAITPDEADWAGKQPRPAISPASSPFSARSSDQDACNRRRGRSIAPSYGSRGPTKGRRSYRQSLGPWSCAGPSECGA</sequence>